<dbReference type="EMBL" id="CM042015">
    <property type="protein sequence ID" value="KAI3708865.1"/>
    <property type="molecule type" value="Genomic_DNA"/>
</dbReference>
<accession>A0ACB9AK97</accession>
<evidence type="ECO:0000313" key="2">
    <source>
        <dbReference type="Proteomes" id="UP001055811"/>
    </source>
</evidence>
<reference evidence="1 2" key="2">
    <citation type="journal article" date="2022" name="Mol. Ecol. Resour.">
        <title>The genomes of chicory, endive, great burdock and yacon provide insights into Asteraceae paleo-polyploidization history and plant inulin production.</title>
        <authorList>
            <person name="Fan W."/>
            <person name="Wang S."/>
            <person name="Wang H."/>
            <person name="Wang A."/>
            <person name="Jiang F."/>
            <person name="Liu H."/>
            <person name="Zhao H."/>
            <person name="Xu D."/>
            <person name="Zhang Y."/>
        </authorList>
    </citation>
    <scope>NUCLEOTIDE SEQUENCE [LARGE SCALE GENOMIC DNA]</scope>
    <source>
        <strain evidence="2">cv. Punajuju</strain>
        <tissue evidence="1">Leaves</tissue>
    </source>
</reference>
<reference evidence="2" key="1">
    <citation type="journal article" date="2022" name="Mol. Ecol. Resour.">
        <title>The genomes of chicory, endive, great burdock and yacon provide insights into Asteraceae palaeo-polyploidization history and plant inulin production.</title>
        <authorList>
            <person name="Fan W."/>
            <person name="Wang S."/>
            <person name="Wang H."/>
            <person name="Wang A."/>
            <person name="Jiang F."/>
            <person name="Liu H."/>
            <person name="Zhao H."/>
            <person name="Xu D."/>
            <person name="Zhang Y."/>
        </authorList>
    </citation>
    <scope>NUCLEOTIDE SEQUENCE [LARGE SCALE GENOMIC DNA]</scope>
    <source>
        <strain evidence="2">cv. Punajuju</strain>
    </source>
</reference>
<protein>
    <submittedName>
        <fullName evidence="1">Uncharacterized protein</fullName>
    </submittedName>
</protein>
<gene>
    <name evidence="1" type="ORF">L2E82_38392</name>
</gene>
<sequence>MDRRKRSRAEAHPHRNDITKELLPDIAFLNILSRLPVKSVGRFTCVSKQWHSFLTTPEFVKTHRQHVITNKMVLVSAATKWFHTIDCERPKEGFSAGRPFPFKVGPSQNIRILTSVHGLKTTWLSFTLRDGCLHLWVNIADSLTFTSENELWRMDEDGNWTKVVNSGRILSNSIYYYHRLHLMKNGNMLICREGCVYELDIKTHTIVLSSNTNENMLGSPGGKYIETLVSPNQYMK</sequence>
<name>A0ACB9AK97_CICIN</name>
<keyword evidence="2" id="KW-1185">Reference proteome</keyword>
<evidence type="ECO:0000313" key="1">
    <source>
        <dbReference type="EMBL" id="KAI3708865.1"/>
    </source>
</evidence>
<proteinExistence type="predicted"/>
<dbReference type="Proteomes" id="UP001055811">
    <property type="component" value="Linkage Group LG07"/>
</dbReference>
<organism evidence="1 2">
    <name type="scientific">Cichorium intybus</name>
    <name type="common">Chicory</name>
    <dbReference type="NCBI Taxonomy" id="13427"/>
    <lineage>
        <taxon>Eukaryota</taxon>
        <taxon>Viridiplantae</taxon>
        <taxon>Streptophyta</taxon>
        <taxon>Embryophyta</taxon>
        <taxon>Tracheophyta</taxon>
        <taxon>Spermatophyta</taxon>
        <taxon>Magnoliopsida</taxon>
        <taxon>eudicotyledons</taxon>
        <taxon>Gunneridae</taxon>
        <taxon>Pentapetalae</taxon>
        <taxon>asterids</taxon>
        <taxon>campanulids</taxon>
        <taxon>Asterales</taxon>
        <taxon>Asteraceae</taxon>
        <taxon>Cichorioideae</taxon>
        <taxon>Cichorieae</taxon>
        <taxon>Cichoriinae</taxon>
        <taxon>Cichorium</taxon>
    </lineage>
</organism>
<comment type="caution">
    <text evidence="1">The sequence shown here is derived from an EMBL/GenBank/DDBJ whole genome shotgun (WGS) entry which is preliminary data.</text>
</comment>